<reference evidence="2" key="1">
    <citation type="submission" date="2020-10" db="EMBL/GenBank/DDBJ databases">
        <authorList>
            <person name="Gilroy R."/>
        </authorList>
    </citation>
    <scope>NUCLEOTIDE SEQUENCE</scope>
    <source>
        <strain evidence="2">35461</strain>
    </source>
</reference>
<feature type="transmembrane region" description="Helical" evidence="1">
    <location>
        <begin position="171"/>
        <end position="187"/>
    </location>
</feature>
<feature type="transmembrane region" description="Helical" evidence="1">
    <location>
        <begin position="220"/>
        <end position="241"/>
    </location>
</feature>
<proteinExistence type="predicted"/>
<name>A0A9D1T2Q1_9BACT</name>
<organism evidence="2 3">
    <name type="scientific">Candidatus Spyradenecus faecavium</name>
    <dbReference type="NCBI Taxonomy" id="2840947"/>
    <lineage>
        <taxon>Bacteria</taxon>
        <taxon>Pseudomonadati</taxon>
        <taxon>Lentisphaerota</taxon>
        <taxon>Lentisphaeria</taxon>
        <taxon>Lentisphaerales</taxon>
        <taxon>Lentisphaeraceae</taxon>
        <taxon>Lentisphaeraceae incertae sedis</taxon>
        <taxon>Candidatus Spyradenecus</taxon>
    </lineage>
</organism>
<feature type="transmembrane region" description="Helical" evidence="1">
    <location>
        <begin position="193"/>
        <end position="213"/>
    </location>
</feature>
<evidence type="ECO:0000313" key="2">
    <source>
        <dbReference type="EMBL" id="HIV09432.1"/>
    </source>
</evidence>
<dbReference type="AlphaFoldDB" id="A0A9D1T2Q1"/>
<dbReference type="EMBL" id="DVOR01000156">
    <property type="protein sequence ID" value="HIV09432.1"/>
    <property type="molecule type" value="Genomic_DNA"/>
</dbReference>
<keyword evidence="1" id="KW-1133">Transmembrane helix</keyword>
<evidence type="ECO:0000313" key="3">
    <source>
        <dbReference type="Proteomes" id="UP000886845"/>
    </source>
</evidence>
<feature type="transmembrane region" description="Helical" evidence="1">
    <location>
        <begin position="92"/>
        <end position="112"/>
    </location>
</feature>
<keyword evidence="1" id="KW-0472">Membrane</keyword>
<keyword evidence="1" id="KW-0812">Transmembrane</keyword>
<feature type="transmembrane region" description="Helical" evidence="1">
    <location>
        <begin position="292"/>
        <end position="310"/>
    </location>
</feature>
<feature type="transmembrane region" description="Helical" evidence="1">
    <location>
        <begin position="339"/>
        <end position="356"/>
    </location>
</feature>
<dbReference type="Proteomes" id="UP000886845">
    <property type="component" value="Unassembled WGS sequence"/>
</dbReference>
<feature type="transmembrane region" description="Helical" evidence="1">
    <location>
        <begin position="124"/>
        <end position="143"/>
    </location>
</feature>
<feature type="transmembrane region" description="Helical" evidence="1">
    <location>
        <begin position="7"/>
        <end position="26"/>
    </location>
</feature>
<evidence type="ECO:0000256" key="1">
    <source>
        <dbReference type="SAM" id="Phobius"/>
    </source>
</evidence>
<accession>A0A9D1T2Q1</accession>
<protein>
    <submittedName>
        <fullName evidence="2">Uncharacterized protein</fullName>
    </submittedName>
</protein>
<gene>
    <name evidence="2" type="ORF">IAC79_04890</name>
</gene>
<feature type="transmembrane region" description="Helical" evidence="1">
    <location>
        <begin position="261"/>
        <end position="280"/>
    </location>
</feature>
<reference evidence="2" key="2">
    <citation type="journal article" date="2021" name="PeerJ">
        <title>Extensive microbial diversity within the chicken gut microbiome revealed by metagenomics and culture.</title>
        <authorList>
            <person name="Gilroy R."/>
            <person name="Ravi A."/>
            <person name="Getino M."/>
            <person name="Pursley I."/>
            <person name="Horton D.L."/>
            <person name="Alikhan N.F."/>
            <person name="Baker D."/>
            <person name="Gharbi K."/>
            <person name="Hall N."/>
            <person name="Watson M."/>
            <person name="Adriaenssens E.M."/>
            <person name="Foster-Nyarko E."/>
            <person name="Jarju S."/>
            <person name="Secka A."/>
            <person name="Antonio M."/>
            <person name="Oren A."/>
            <person name="Chaudhuri R.R."/>
            <person name="La Ragione R."/>
            <person name="Hildebrand F."/>
            <person name="Pallen M.J."/>
        </authorList>
    </citation>
    <scope>NUCLEOTIDE SEQUENCE</scope>
    <source>
        <strain evidence="2">35461</strain>
    </source>
</reference>
<comment type="caution">
    <text evidence="2">The sequence shown here is derived from an EMBL/GenBank/DDBJ whole genome shotgun (WGS) entry which is preliminary data.</text>
</comment>
<sequence length="470" mass="49862">MRKVWLIAIEVLAFAAILAVGVWLRAPNLNAPLPLPREAPALLGAAAAGEGLDARQWPEGVAKAPSPFLCAAAACARFLHEGNEGAPTARCYRIFGLTLSALFLAAIPALGLRRRGGVFETADGPLWAMAFAAVSPALVWSGILFDPFAGQTFAFLALLVAARAYAQWPTYVAAVAFGALVGVGLAVDPNVAWALLALAPAMAVGVGWTRLCLYWRTAHVAAMAATLAAVWGALAWLGWAGGELTLPTFSTTPGTWLRESAWRLVWLCAGGLAALAWLGLTVWGGWRNNRRWARLMAVAFPLCLAGSLFFDEGGALAVPLACLTPLMGGVALSTIPKAWIRGVLGTLVLAFLAFWLHRTAGEAWESAPERAEQKAAVALLLQAHDAPATHEARIRVLSEDPGACATLLWPLRTAATRVACDGRFEEADITLVPEGAQWEPRQAELGRATLWKGVSFRVFADRPSAKKGTP</sequence>